<dbReference type="Pfam" id="PF01388">
    <property type="entry name" value="ARID"/>
    <property type="match status" value="1"/>
</dbReference>
<evidence type="ECO:0000256" key="1">
    <source>
        <dbReference type="ARBA" id="ARBA00010467"/>
    </source>
</evidence>
<evidence type="ECO:0000256" key="4">
    <source>
        <dbReference type="ARBA" id="ARBA00023015"/>
    </source>
</evidence>
<dbReference type="GO" id="GO:0010833">
    <property type="term" value="P:telomere maintenance via telomere lengthening"/>
    <property type="evidence" value="ECO:0007669"/>
    <property type="project" value="UniProtKB-UniRule"/>
</dbReference>
<keyword evidence="4" id="KW-0805">Transcription regulation</keyword>
<evidence type="ECO:0000256" key="5">
    <source>
        <dbReference type="ARBA" id="ARBA00023159"/>
    </source>
</evidence>
<sequence length="758" mass="85754">MAPAVTYNGVQSVEGGNIFKGCKFWLAQRVPQRPMFVDLIRQNGGTVVPLEKQADMLIADYTKIKDVPPGAYSWKFIQDSIKHGCIQLKDRYLIGRHPDAPRPVGSNQISRSTRTKFTAEDDARIARWALEHPVEPRGNKIWQEYERINNRHTAQSWRDRFVKKLDALSRNELERMAASVPEEPSLGETPANEASRVQQTRKETEKGDESLAERPIPRHTIHPRSIPRNMGDMPSVSPKEPGLDDMPLREAPNQRNNNHADTIPQSQQSLPQTIEEDRLTEILDAEQQEDRAAAVRREFYEDLDMYISAKKRDIKRRLTINGKIIDLFDLMMAVKDSPTNQESQMADWYVVAENLGFDDPDEGIVNELYACYGENLMDFLMDLETFEPDGEDEASEVQDAAPDMDPSQDIDFEDGQDSGLPQSYVRSSPPIAVAGFKRSAGQRPLSSSGALVKRRRYHKDMEIPSTPDVDLAPQLPAHEPSPSARKSSQWRDYVGESEASQHLPPLPPMQDESQDLGTGPSSRQDVRHQSVDLAPALNHEALDPTPIPFSLNRGLQGRSSINRQQELHAESSRRDRDSSLVQRAAPRRTVSSAKPDPKPTAQPAVRRSLPASFNSSRNPTPRSSHPSSADKSNGREIQKWTSHYESLGFPRHIVVEGLKRTTLTPGKLALIVMEHLRDGLEVPTHYEGIWTDRDDKDLEFVSGVDFNRTPTNNSEERQQERAQKAHNRLIRKHTFPRYKLRKAFLEAQTREGGENSEE</sequence>
<dbReference type="Pfam" id="PF08914">
    <property type="entry name" value="Myb_Rap1"/>
    <property type="match status" value="1"/>
</dbReference>
<dbReference type="InterPro" id="IPR021661">
    <property type="entry name" value="Rap1_C"/>
</dbReference>
<feature type="compositionally biased region" description="Basic and acidic residues" evidence="9">
    <location>
        <begin position="565"/>
        <end position="578"/>
    </location>
</feature>
<dbReference type="InterPro" id="IPR015010">
    <property type="entry name" value="TERF2IP_Myb"/>
</dbReference>
<evidence type="ECO:0000256" key="9">
    <source>
        <dbReference type="SAM" id="MobiDB-lite"/>
    </source>
</evidence>
<accession>A0A9W8S5X0</accession>
<dbReference type="CDD" id="cd16100">
    <property type="entry name" value="ARID"/>
    <property type="match status" value="1"/>
</dbReference>
<evidence type="ECO:0000256" key="2">
    <source>
        <dbReference type="ARBA" id="ARBA00022454"/>
    </source>
</evidence>
<dbReference type="EMBL" id="JAOQAZ010000005">
    <property type="protein sequence ID" value="KAJ4266369.1"/>
    <property type="molecule type" value="Genomic_DNA"/>
</dbReference>
<evidence type="ECO:0000256" key="6">
    <source>
        <dbReference type="ARBA" id="ARBA00023163"/>
    </source>
</evidence>
<feature type="region of interest" description="Disordered" evidence="9">
    <location>
        <begin position="97"/>
        <end position="116"/>
    </location>
</feature>
<dbReference type="InterPro" id="IPR036420">
    <property type="entry name" value="BRCT_dom_sf"/>
</dbReference>
<dbReference type="PROSITE" id="PS51011">
    <property type="entry name" value="ARID"/>
    <property type="match status" value="1"/>
</dbReference>
<dbReference type="GO" id="GO:0031848">
    <property type="term" value="P:protection from non-homologous end joining at telomere"/>
    <property type="evidence" value="ECO:0007669"/>
    <property type="project" value="TreeGrafter"/>
</dbReference>
<dbReference type="Gene3D" id="1.10.10.60">
    <property type="entry name" value="Homeodomain-like"/>
    <property type="match status" value="1"/>
</dbReference>
<organism evidence="11 12">
    <name type="scientific">Fusarium torreyae</name>
    <dbReference type="NCBI Taxonomy" id="1237075"/>
    <lineage>
        <taxon>Eukaryota</taxon>
        <taxon>Fungi</taxon>
        <taxon>Dikarya</taxon>
        <taxon>Ascomycota</taxon>
        <taxon>Pezizomycotina</taxon>
        <taxon>Sordariomycetes</taxon>
        <taxon>Hypocreomycetidae</taxon>
        <taxon>Hypocreales</taxon>
        <taxon>Nectriaceae</taxon>
        <taxon>Fusarium</taxon>
    </lineage>
</organism>
<evidence type="ECO:0000256" key="8">
    <source>
        <dbReference type="RuleBase" id="RU367107"/>
    </source>
</evidence>
<comment type="subcellular location">
    <subcellularLocation>
        <location evidence="8">Nucleus</location>
    </subcellularLocation>
    <subcellularLocation>
        <location evidence="8">Chromosome</location>
        <location evidence="8">Telomere</location>
    </subcellularLocation>
</comment>
<dbReference type="InterPro" id="IPR038104">
    <property type="entry name" value="Rap1_C_sf"/>
</dbReference>
<keyword evidence="6" id="KW-0804">Transcription</keyword>
<comment type="caution">
    <text evidence="11">The sequence shown here is derived from an EMBL/GenBank/DDBJ whole genome shotgun (WGS) entry which is preliminary data.</text>
</comment>
<dbReference type="GO" id="GO:0042162">
    <property type="term" value="F:telomeric DNA binding"/>
    <property type="evidence" value="ECO:0007669"/>
    <property type="project" value="TreeGrafter"/>
</dbReference>
<dbReference type="PANTHER" id="PTHR16466">
    <property type="entry name" value="TELOMERE REPEAT-BINDING FACTOR 2-INTERACTING PROTEIN 1"/>
    <property type="match status" value="1"/>
</dbReference>
<feature type="region of interest" description="Disordered" evidence="9">
    <location>
        <begin position="389"/>
        <end position="635"/>
    </location>
</feature>
<dbReference type="InterPro" id="IPR009057">
    <property type="entry name" value="Homeodomain-like_sf"/>
</dbReference>
<evidence type="ECO:0000259" key="10">
    <source>
        <dbReference type="PROSITE" id="PS51011"/>
    </source>
</evidence>
<feature type="compositionally biased region" description="Basic and acidic residues" evidence="9">
    <location>
        <begin position="200"/>
        <end position="216"/>
    </location>
</feature>
<feature type="compositionally biased region" description="Acidic residues" evidence="9">
    <location>
        <begin position="406"/>
        <end position="416"/>
    </location>
</feature>
<dbReference type="InterPro" id="IPR039595">
    <property type="entry name" value="TE2IP/Rap1"/>
</dbReference>
<dbReference type="Proteomes" id="UP001152049">
    <property type="component" value="Unassembled WGS sequence"/>
</dbReference>
<keyword evidence="2 8" id="KW-0158">Chromosome</keyword>
<dbReference type="Pfam" id="PF16589">
    <property type="entry name" value="BRCT_2"/>
    <property type="match status" value="1"/>
</dbReference>
<feature type="domain" description="ARID" evidence="10">
    <location>
        <begin position="293"/>
        <end position="384"/>
    </location>
</feature>
<dbReference type="GO" id="GO:0070187">
    <property type="term" value="C:shelterin complex"/>
    <property type="evidence" value="ECO:0007669"/>
    <property type="project" value="TreeGrafter"/>
</dbReference>
<keyword evidence="12" id="KW-1185">Reference proteome</keyword>
<keyword evidence="3 8" id="KW-0779">Telomere</keyword>
<proteinExistence type="inferred from homology"/>
<dbReference type="SUPFAM" id="SSF52113">
    <property type="entry name" value="BRCT domain"/>
    <property type="match status" value="1"/>
</dbReference>
<evidence type="ECO:0000256" key="3">
    <source>
        <dbReference type="ARBA" id="ARBA00022895"/>
    </source>
</evidence>
<feature type="region of interest" description="Disordered" evidence="9">
    <location>
        <begin position="177"/>
        <end position="272"/>
    </location>
</feature>
<dbReference type="InterPro" id="IPR036431">
    <property type="entry name" value="ARID_dom_sf"/>
</dbReference>
<name>A0A9W8S5X0_9HYPO</name>
<dbReference type="Gene3D" id="1.10.10.2170">
    <property type="match status" value="1"/>
</dbReference>
<dbReference type="SUPFAM" id="SSF46774">
    <property type="entry name" value="ARID-like"/>
    <property type="match status" value="1"/>
</dbReference>
<dbReference type="Pfam" id="PF11626">
    <property type="entry name" value="Rap1_C"/>
    <property type="match status" value="1"/>
</dbReference>
<keyword evidence="5" id="KW-0010">Activator</keyword>
<comment type="function">
    <text evidence="8">Involved in the regulation of telomere length, clustering and has a specific role in telomere position effect (TPE).</text>
</comment>
<dbReference type="Gene3D" id="3.40.50.10190">
    <property type="entry name" value="BRCT domain"/>
    <property type="match status" value="1"/>
</dbReference>
<feature type="compositionally biased region" description="Polar residues" evidence="9">
    <location>
        <begin position="611"/>
        <end position="631"/>
    </location>
</feature>
<gene>
    <name evidence="11" type="ORF">NW762_004353</name>
</gene>
<dbReference type="PANTHER" id="PTHR16466:SF6">
    <property type="entry name" value="TELOMERIC REPEAT-BINDING FACTOR 2-INTERACTING PROTEIN 1"/>
    <property type="match status" value="1"/>
</dbReference>
<feature type="compositionally biased region" description="Polar residues" evidence="9">
    <location>
        <begin position="105"/>
        <end position="116"/>
    </location>
</feature>
<feature type="region of interest" description="Disordered" evidence="9">
    <location>
        <begin position="706"/>
        <end position="726"/>
    </location>
</feature>
<feature type="compositionally biased region" description="Basic and acidic residues" evidence="9">
    <location>
        <begin position="714"/>
        <end position="723"/>
    </location>
</feature>
<dbReference type="InterPro" id="IPR001357">
    <property type="entry name" value="BRCT_dom"/>
</dbReference>
<evidence type="ECO:0000256" key="7">
    <source>
        <dbReference type="ARBA" id="ARBA00023242"/>
    </source>
</evidence>
<comment type="subunit">
    <text evidence="8">Homodimer.</text>
</comment>
<evidence type="ECO:0000313" key="11">
    <source>
        <dbReference type="EMBL" id="KAJ4266369.1"/>
    </source>
</evidence>
<feature type="compositionally biased region" description="Polar residues" evidence="9">
    <location>
        <begin position="253"/>
        <end position="272"/>
    </location>
</feature>
<evidence type="ECO:0000313" key="12">
    <source>
        <dbReference type="Proteomes" id="UP001152049"/>
    </source>
</evidence>
<protein>
    <recommendedName>
        <fullName evidence="8">DNA-binding protein RAP1</fullName>
    </recommendedName>
</protein>
<dbReference type="CDD" id="cd11655">
    <property type="entry name" value="rap1_myb-like"/>
    <property type="match status" value="1"/>
</dbReference>
<comment type="similarity">
    <text evidence="1 8">Belongs to the RAP1 family.</text>
</comment>
<keyword evidence="7 8" id="KW-0539">Nucleus</keyword>
<dbReference type="OrthoDB" id="435460at2759"/>
<reference evidence="11" key="1">
    <citation type="submission" date="2022-09" db="EMBL/GenBank/DDBJ databases">
        <title>Fusarium specimens isolated from Avocado Roots.</title>
        <authorList>
            <person name="Stajich J."/>
            <person name="Roper C."/>
            <person name="Heimlech-Rivalta G."/>
        </authorList>
    </citation>
    <scope>NUCLEOTIDE SEQUENCE</scope>
    <source>
        <strain evidence="11">CF00136</strain>
    </source>
</reference>
<dbReference type="SUPFAM" id="SSF46689">
    <property type="entry name" value="Homeodomain-like"/>
    <property type="match status" value="1"/>
</dbReference>
<dbReference type="AlphaFoldDB" id="A0A9W8S5X0"/>
<dbReference type="Gene3D" id="1.10.150.60">
    <property type="entry name" value="ARID DNA-binding domain"/>
    <property type="match status" value="1"/>
</dbReference>
<dbReference type="InterPro" id="IPR001606">
    <property type="entry name" value="ARID_dom"/>
</dbReference>